<sequence>MISTQDPFHPISSKSVCSSSLIKISFSSELPPAFAGGFLLQLPDYVPWLFLSHAAIIIAMRENIKLSVFIFSFPNGELTR</sequence>
<reference evidence="1" key="1">
    <citation type="submission" date="2020-10" db="EMBL/GenBank/DDBJ databases">
        <title>Fervidococcus fontis strain 3639Fd - the first crenarchaeon capable of growth on lipids.</title>
        <authorList>
            <person name="Kochetkova T.V."/>
            <person name="Elcheninov A.G."/>
            <person name="Toschakov S.V."/>
            <person name="Kublanov I.V."/>
        </authorList>
    </citation>
    <scope>NUCLEOTIDE SEQUENCE</scope>
    <source>
        <strain evidence="1">3639Fd</strain>
    </source>
</reference>
<dbReference type="RefSeq" id="WP_193803302.1">
    <property type="nucleotide sequence ID" value="NZ_JADEZV010000001.1"/>
</dbReference>
<proteinExistence type="predicted"/>
<name>A0A843AGQ8_9CREN</name>
<dbReference type="AlphaFoldDB" id="A0A843AGQ8"/>
<accession>A0A843AGQ8</accession>
<evidence type="ECO:0000313" key="2">
    <source>
        <dbReference type="Proteomes" id="UP000652307"/>
    </source>
</evidence>
<protein>
    <submittedName>
        <fullName evidence="1">Uncharacterized protein</fullName>
    </submittedName>
</protein>
<evidence type="ECO:0000313" key="1">
    <source>
        <dbReference type="EMBL" id="MBE9390690.1"/>
    </source>
</evidence>
<gene>
    <name evidence="1" type="ORF">IOK49_01140</name>
</gene>
<dbReference type="Proteomes" id="UP000652307">
    <property type="component" value="Unassembled WGS sequence"/>
</dbReference>
<dbReference type="EMBL" id="JADEZV010000001">
    <property type="protein sequence ID" value="MBE9390690.1"/>
    <property type="molecule type" value="Genomic_DNA"/>
</dbReference>
<organism evidence="1 2">
    <name type="scientific">Fervidicoccus fontis</name>
    <dbReference type="NCBI Taxonomy" id="683846"/>
    <lineage>
        <taxon>Archaea</taxon>
        <taxon>Thermoproteota</taxon>
        <taxon>Thermoprotei</taxon>
        <taxon>Fervidicoccales</taxon>
        <taxon>Fervidicoccaceae</taxon>
        <taxon>Fervidicoccus</taxon>
    </lineage>
</organism>
<comment type="caution">
    <text evidence="1">The sequence shown here is derived from an EMBL/GenBank/DDBJ whole genome shotgun (WGS) entry which is preliminary data.</text>
</comment>